<dbReference type="Gene3D" id="1.10.287.510">
    <property type="entry name" value="Helix hairpin bin"/>
    <property type="match status" value="1"/>
</dbReference>
<evidence type="ECO:0000256" key="4">
    <source>
        <dbReference type="SAM" id="Coils"/>
    </source>
</evidence>
<dbReference type="STRING" id="86416.Clopa_2513"/>
<dbReference type="eggNOG" id="COG1196">
    <property type="taxonomic scope" value="Bacteria"/>
</dbReference>
<gene>
    <name evidence="5" type="ORF">Clopa_2513</name>
</gene>
<evidence type="ECO:0000256" key="1">
    <source>
        <dbReference type="ARBA" id="ARBA00006930"/>
    </source>
</evidence>
<evidence type="ECO:0000256" key="2">
    <source>
        <dbReference type="ARBA" id="ARBA00011322"/>
    </source>
</evidence>
<dbReference type="HOGENOM" id="CLU_026083_2_0_9"/>
<feature type="coiled-coil region" evidence="4">
    <location>
        <begin position="322"/>
        <end position="349"/>
    </location>
</feature>
<evidence type="ECO:0000313" key="5">
    <source>
        <dbReference type="EMBL" id="AGK97374.1"/>
    </source>
</evidence>
<dbReference type="PANTHER" id="PTHR32114:SF2">
    <property type="entry name" value="ABC TRANSPORTER ABCH.3"/>
    <property type="match status" value="1"/>
</dbReference>
<dbReference type="KEGG" id="cpas:Clopa_2513"/>
<name>R4KA05_CLOPA</name>
<keyword evidence="4" id="KW-0175">Coiled coil</keyword>
<dbReference type="SUPFAM" id="SSF52540">
    <property type="entry name" value="P-loop containing nucleoside triphosphate hydrolases"/>
    <property type="match status" value="1"/>
</dbReference>
<feature type="coiled-coil region" evidence="4">
    <location>
        <begin position="448"/>
        <end position="533"/>
    </location>
</feature>
<dbReference type="SUPFAM" id="SSF75712">
    <property type="entry name" value="Rad50 coiled-coil Zn hook"/>
    <property type="match status" value="1"/>
</dbReference>
<comment type="similarity">
    <text evidence="1">Belongs to the SMC family. SbcC subfamily.</text>
</comment>
<evidence type="ECO:0000313" key="6">
    <source>
        <dbReference type="Proteomes" id="UP000013523"/>
    </source>
</evidence>
<evidence type="ECO:0000256" key="3">
    <source>
        <dbReference type="ARBA" id="ARBA00013368"/>
    </source>
</evidence>
<reference evidence="5 6" key="1">
    <citation type="submission" date="2012-01" db="EMBL/GenBank/DDBJ databases">
        <title>Complete sequence of chromosome of Clostridium pasteurianum BC1.</title>
        <authorList>
            <consortium name="US DOE Joint Genome Institute"/>
            <person name="Lucas S."/>
            <person name="Han J."/>
            <person name="Lapidus A."/>
            <person name="Cheng J.-F."/>
            <person name="Goodwin L."/>
            <person name="Pitluck S."/>
            <person name="Peters L."/>
            <person name="Mikhailova N."/>
            <person name="Teshima H."/>
            <person name="Detter J.C."/>
            <person name="Han C."/>
            <person name="Tapia R."/>
            <person name="Land M."/>
            <person name="Hauser L."/>
            <person name="Kyrpides N."/>
            <person name="Ivanova N."/>
            <person name="Pagani I."/>
            <person name="Dunn J."/>
            <person name="Taghavi S."/>
            <person name="Francis A."/>
            <person name="van der Lelie D."/>
            <person name="Woyke T."/>
        </authorList>
    </citation>
    <scope>NUCLEOTIDE SEQUENCE [LARGE SCALE GENOMIC DNA]</scope>
    <source>
        <strain evidence="5 6">BC1</strain>
    </source>
</reference>
<dbReference type="PATRIC" id="fig|86416.3.peg.2497"/>
<dbReference type="AlphaFoldDB" id="R4KA05"/>
<dbReference type="OrthoDB" id="1698838at2"/>
<organism evidence="5 6">
    <name type="scientific">Clostridium pasteurianum BC1</name>
    <dbReference type="NCBI Taxonomy" id="86416"/>
    <lineage>
        <taxon>Bacteria</taxon>
        <taxon>Bacillati</taxon>
        <taxon>Bacillota</taxon>
        <taxon>Clostridia</taxon>
        <taxon>Eubacteriales</taxon>
        <taxon>Clostridiaceae</taxon>
        <taxon>Clostridium</taxon>
    </lineage>
</organism>
<sequence>MSNLIILKNLHLKNFKGIKELNFTFDRITNIYGDNGTGKTSIFDAFTWLLFDKDSQDRTAFEIKTLDSKGEAIHGLEHQVTGTLEVDGKNVILSKILKEKWTKRRGEAERHLTGHETLYYINEVPVKQSEYKSKIASIIDESLFKLISNPTYFSMNLKWQDRRQTILNIIGDIDWNRVITYNPELKALVPALNDMDIDTLKKSIAARKRKLNDDIKSIPYRIDECNNSIKEIDFDALEFRKRVAIGEMKNADEQLLDTSKVNDSLLAEKDELYSLKDKMKDIEYNAKIEAENPRKLLKESIYNIHDKKLKIDREIKLTDISIDAKKKAVEDFQNEMNKLRTGYKNVAAEEFEFPEDQTICPLCKRPFDEEHIEETRKTLEENFNINKAEKLKKINQQGKSMKDKVEVLNTDVQELNEKSMILSAQALEIVADLNETEDKYQNFKPELNLESNIEYQELKSQIEQLELKLSQPKELNNQVNDLKDRKKKLQQELEDINTQLSYKEQNEKMKERVAELTDQESALAQQIAQLEGQEFLCENFIKTKVELLENSINEKFKFVSFKLFNTLVNGAVEECCEALIHGVPFSNANKASQINAGLDIINALCNHYGVEAPVFIDNRESINEILDINSQIINLVVSQDKKLKVSNIQGEVA</sequence>
<comment type="subunit">
    <text evidence="2">Heterodimer of SbcC and SbcD.</text>
</comment>
<proteinExistence type="inferred from homology"/>
<dbReference type="Proteomes" id="UP000013523">
    <property type="component" value="Chromosome"/>
</dbReference>
<dbReference type="Gene3D" id="3.40.50.300">
    <property type="entry name" value="P-loop containing nucleotide triphosphate hydrolases"/>
    <property type="match status" value="1"/>
</dbReference>
<accession>R4KA05</accession>
<dbReference type="EMBL" id="CP003261">
    <property type="protein sequence ID" value="AGK97374.1"/>
    <property type="molecule type" value="Genomic_DNA"/>
</dbReference>
<dbReference type="InterPro" id="IPR027417">
    <property type="entry name" value="P-loop_NTPase"/>
</dbReference>
<dbReference type="PANTHER" id="PTHR32114">
    <property type="entry name" value="ABC TRANSPORTER ABCH.3"/>
    <property type="match status" value="1"/>
</dbReference>
<keyword evidence="6" id="KW-1185">Reference proteome</keyword>
<dbReference type="RefSeq" id="WP_015615675.1">
    <property type="nucleotide sequence ID" value="NC_021182.1"/>
</dbReference>
<protein>
    <recommendedName>
        <fullName evidence="3">Nuclease SbcCD subunit C</fullName>
    </recommendedName>
</protein>